<evidence type="ECO:0000256" key="7">
    <source>
        <dbReference type="ARBA" id="ARBA00041234"/>
    </source>
</evidence>
<evidence type="ECO:0000313" key="11">
    <source>
        <dbReference type="RefSeq" id="XP_013996457.1"/>
    </source>
</evidence>
<dbReference type="InterPro" id="IPR036638">
    <property type="entry name" value="HLH_DNA-bd_sf"/>
</dbReference>
<comment type="subcellular location">
    <subcellularLocation>
        <location evidence="1">Nucleus</location>
    </subcellularLocation>
</comment>
<dbReference type="Pfam" id="PF00010">
    <property type="entry name" value="HLH"/>
    <property type="match status" value="1"/>
</dbReference>
<dbReference type="Gene3D" id="4.10.280.10">
    <property type="entry name" value="Helix-loop-helix DNA-binding domain"/>
    <property type="match status" value="1"/>
</dbReference>
<dbReference type="SUPFAM" id="SSF47459">
    <property type="entry name" value="HLH, helix-loop-helix DNA-binding domain"/>
    <property type="match status" value="1"/>
</dbReference>
<dbReference type="CTD" id="30310"/>
<sequence length="632" mass="67175">MATVGTDKELSDLLDFSAMFAPPVLNGKNRPTTLASSQFGGTGMDERSGSTPWASGEQNSPSFNQGRGYGEGTHYNEHECLASTPMFGSGIVGKAERGPYSSFGAQPGFMPSEMPMPSPDALSPSGLKSGSQFYPSQFNPRRRSTQESMDGQPKKIRKVPPGLPSSVYASASGEDYNRDGAGYPASKPGNVGYPGSFYMQEGLHPSPDPWSSAGPMGQPGYSAVLGNSPHLGQPAPFTAINPQDRLKRQPLPLSPQNYPLHGSEVNGSFHPGSTGYGVPNHTPPINGTDSIMANRGTAPPSSGDEIGKALASIYPSDHNSNTFPSSPSTPVGSPQAIAGSASQWSRGSGQATPSPNFEGGLQALQNKMEDRLEEAIHVLQRHAGGQGGPGGLTDMHSLLSAGIGGLAQAFNNAGLGLANRLPNLMSNHHEDSAGPPSSGPGLHGHHGPPSAQPGSQPEGFTSLSRSTHSSSGADIKREDKEDDENSSVADKSEDEKKDSKARTRTSHDDEDEDDEDLPPELKKEREKERRVANNARERLRVRDINEAFKELGRMCQLHLTNEKPQTKLLILHQAVNVILNLEQQVRERNLNPKAACLKRREEEKVSGVDPQMQMGGGHPGLGGDGHNSVNHI</sequence>
<dbReference type="CDD" id="cd18945">
    <property type="entry name" value="bHLH_E-protein_TCF4_E2-2"/>
    <property type="match status" value="1"/>
</dbReference>
<feature type="compositionally biased region" description="Polar residues" evidence="8">
    <location>
        <begin position="452"/>
        <end position="461"/>
    </location>
</feature>
<feature type="compositionally biased region" description="Low complexity" evidence="8">
    <location>
        <begin position="319"/>
        <end position="330"/>
    </location>
</feature>
<dbReference type="GO" id="GO:0000785">
    <property type="term" value="C:chromatin"/>
    <property type="evidence" value="ECO:0007669"/>
    <property type="project" value="TreeGrafter"/>
</dbReference>
<feature type="compositionally biased region" description="Basic and acidic residues" evidence="8">
    <location>
        <begin position="490"/>
        <end position="507"/>
    </location>
</feature>
<dbReference type="PANTHER" id="PTHR11793:SF7">
    <property type="entry name" value="TRANSCRIPTION FACTOR E2-ALPHA"/>
    <property type="match status" value="1"/>
</dbReference>
<gene>
    <name evidence="11" type="primary">tcf3a</name>
</gene>
<feature type="region of interest" description="Disordered" evidence="8">
    <location>
        <begin position="25"/>
        <end position="71"/>
    </location>
</feature>
<keyword evidence="5" id="KW-0539">Nucleus</keyword>
<organism evidence="10 11">
    <name type="scientific">Salmo salar</name>
    <name type="common">Atlantic salmon</name>
    <dbReference type="NCBI Taxonomy" id="8030"/>
    <lineage>
        <taxon>Eukaryota</taxon>
        <taxon>Metazoa</taxon>
        <taxon>Chordata</taxon>
        <taxon>Craniata</taxon>
        <taxon>Vertebrata</taxon>
        <taxon>Euteleostomi</taxon>
        <taxon>Actinopterygii</taxon>
        <taxon>Neopterygii</taxon>
        <taxon>Teleostei</taxon>
        <taxon>Protacanthopterygii</taxon>
        <taxon>Salmoniformes</taxon>
        <taxon>Salmonidae</taxon>
        <taxon>Salmoninae</taxon>
        <taxon>Salmo</taxon>
    </lineage>
</organism>
<dbReference type="RefSeq" id="XP_013996457.1">
    <property type="nucleotide sequence ID" value="XM_014140982.2"/>
</dbReference>
<dbReference type="Bgee" id="ENSSSAG00000080422">
    <property type="expression patterns" value="Expressed in sexually immature organism and 25 other cell types or tissues"/>
</dbReference>
<reference evidence="11" key="1">
    <citation type="submission" date="2025-08" db="UniProtKB">
        <authorList>
            <consortium name="RefSeq"/>
        </authorList>
    </citation>
    <scope>IDENTIFICATION</scope>
</reference>
<dbReference type="GO" id="GO:0000978">
    <property type="term" value="F:RNA polymerase II cis-regulatory region sequence-specific DNA binding"/>
    <property type="evidence" value="ECO:0007669"/>
    <property type="project" value="TreeGrafter"/>
</dbReference>
<dbReference type="PROSITE" id="PS50888">
    <property type="entry name" value="BHLH"/>
    <property type="match status" value="1"/>
</dbReference>
<evidence type="ECO:0000313" key="10">
    <source>
        <dbReference type="Proteomes" id="UP001652741"/>
    </source>
</evidence>
<evidence type="ECO:0000256" key="8">
    <source>
        <dbReference type="SAM" id="MobiDB-lite"/>
    </source>
</evidence>
<feature type="compositionally biased region" description="Gly residues" evidence="8">
    <location>
        <begin position="614"/>
        <end position="625"/>
    </location>
</feature>
<dbReference type="SMART" id="SM00353">
    <property type="entry name" value="HLH"/>
    <property type="match status" value="1"/>
</dbReference>
<feature type="compositionally biased region" description="Basic and acidic residues" evidence="8">
    <location>
        <begin position="519"/>
        <end position="531"/>
    </location>
</feature>
<dbReference type="PANTHER" id="PTHR11793">
    <property type="entry name" value="BASIC HELIX-LOOP-HELIX TRANSCRIPTION FACTOR"/>
    <property type="match status" value="1"/>
</dbReference>
<keyword evidence="4" id="KW-0804">Transcription</keyword>
<dbReference type="GO" id="GO:0000981">
    <property type="term" value="F:DNA-binding transcription factor activity, RNA polymerase II-specific"/>
    <property type="evidence" value="ECO:0007669"/>
    <property type="project" value="TreeGrafter"/>
</dbReference>
<feature type="region of interest" description="Disordered" evidence="8">
    <location>
        <begin position="287"/>
        <end position="360"/>
    </location>
</feature>
<protein>
    <recommendedName>
        <fullName evidence="6">Transcription factor E2-alpha</fullName>
    </recommendedName>
    <alternativeName>
        <fullName evidence="7">Transcription factor 3</fullName>
    </alternativeName>
</protein>
<dbReference type="FunFam" id="4.10.280.10:FF:000001">
    <property type="entry name" value="Putative transcription factor 12"/>
    <property type="match status" value="1"/>
</dbReference>
<evidence type="ECO:0000256" key="1">
    <source>
        <dbReference type="ARBA" id="ARBA00004123"/>
    </source>
</evidence>
<keyword evidence="10" id="KW-1185">Reference proteome</keyword>
<proteinExistence type="predicted"/>
<feature type="region of interest" description="Disordered" evidence="8">
    <location>
        <begin position="601"/>
        <end position="632"/>
    </location>
</feature>
<feature type="compositionally biased region" description="Polar residues" evidence="8">
    <location>
        <begin position="29"/>
        <end position="39"/>
    </location>
</feature>
<name>A0A1S3LZU9_SALSA</name>
<dbReference type="AlphaFoldDB" id="A0A1S3LZU9"/>
<evidence type="ECO:0000259" key="9">
    <source>
        <dbReference type="PROSITE" id="PS50888"/>
    </source>
</evidence>
<evidence type="ECO:0000256" key="2">
    <source>
        <dbReference type="ARBA" id="ARBA00023015"/>
    </source>
</evidence>
<dbReference type="InterPro" id="IPR011598">
    <property type="entry name" value="bHLH_dom"/>
</dbReference>
<accession>A0A1S3LZU9</accession>
<evidence type="ECO:0000256" key="4">
    <source>
        <dbReference type="ARBA" id="ARBA00023163"/>
    </source>
</evidence>
<feature type="compositionally biased region" description="Polar residues" evidence="8">
    <location>
        <begin position="49"/>
        <end position="65"/>
    </location>
</feature>
<feature type="compositionally biased region" description="Polar residues" evidence="8">
    <location>
        <begin position="340"/>
        <end position="355"/>
    </location>
</feature>
<keyword evidence="3" id="KW-0238">DNA-binding</keyword>
<feature type="region of interest" description="Disordered" evidence="8">
    <location>
        <begin position="424"/>
        <end position="531"/>
    </location>
</feature>
<feature type="region of interest" description="Disordered" evidence="8">
    <location>
        <begin position="111"/>
        <end position="164"/>
    </location>
</feature>
<dbReference type="InterPro" id="IPR051098">
    <property type="entry name" value="NeuroDiff_E-box_TFs"/>
</dbReference>
<dbReference type="GO" id="GO:0005667">
    <property type="term" value="C:transcription regulator complex"/>
    <property type="evidence" value="ECO:0007669"/>
    <property type="project" value="TreeGrafter"/>
</dbReference>
<dbReference type="GeneID" id="106569532"/>
<evidence type="ECO:0000256" key="6">
    <source>
        <dbReference type="ARBA" id="ARBA00041064"/>
    </source>
</evidence>
<feature type="compositionally biased region" description="Low complexity" evidence="8">
    <location>
        <begin position="462"/>
        <end position="471"/>
    </location>
</feature>
<dbReference type="GO" id="GO:0046983">
    <property type="term" value="F:protein dimerization activity"/>
    <property type="evidence" value="ECO:0007669"/>
    <property type="project" value="InterPro"/>
</dbReference>
<dbReference type="GO" id="GO:0005634">
    <property type="term" value="C:nucleus"/>
    <property type="evidence" value="ECO:0007669"/>
    <property type="project" value="UniProtKB-SubCell"/>
</dbReference>
<feature type="domain" description="BHLH" evidence="9">
    <location>
        <begin position="528"/>
        <end position="581"/>
    </location>
</feature>
<keyword evidence="2" id="KW-0805">Transcription regulation</keyword>
<feature type="compositionally biased region" description="Acidic residues" evidence="8">
    <location>
        <begin position="508"/>
        <end position="518"/>
    </location>
</feature>
<evidence type="ECO:0000256" key="5">
    <source>
        <dbReference type="ARBA" id="ARBA00023242"/>
    </source>
</evidence>
<dbReference type="Proteomes" id="UP001652741">
    <property type="component" value="Chromosome ssa14"/>
</dbReference>
<evidence type="ECO:0000256" key="3">
    <source>
        <dbReference type="ARBA" id="ARBA00023125"/>
    </source>
</evidence>
<feature type="compositionally biased region" description="Polar residues" evidence="8">
    <location>
        <begin position="126"/>
        <end position="139"/>
    </location>
</feature>